<keyword evidence="3" id="KW-0436">Ligase</keyword>
<evidence type="ECO:0000313" key="8">
    <source>
        <dbReference type="Proteomes" id="UP001497472"/>
    </source>
</evidence>
<evidence type="ECO:0000259" key="5">
    <source>
        <dbReference type="Pfam" id="PF00501"/>
    </source>
</evidence>
<dbReference type="Gene3D" id="3.30.300.30">
    <property type="match status" value="1"/>
</dbReference>
<sequence length="549" mass="61246">MAPKVSNDTVLWFMNDLTSRLVAESGIPSDRFHLGKMILRSLQDYPDAIMHIDGATGEIETNRSALQRIVRCAVALRNYGLQVGDVIVLMAPNHLDLAIPFYAALFVGVIVSAVDRTLATKELISTFQVSEPKIVFCQSEKAPDVQIALNSIDQNTKIVTFDSGDYLDNFQEFLAKHGDETSVESFSATNFDAENTGALLIATSGTTGTPKAALTTHKNFAISLPYTWSRYTNFPSPTRMALIGSPLQWLSAIIHFLASPVLQIIRLQSSLPLTQAHAYYLINTYKPSYTAMSPTFMTTLMRPEDRNQCDFSCFDLIRLGGSAVPVELIDEIKKVIPTSDVVNVYGMSELTCVAFHSDYSAPGSVGKPMGCFRYRIIDVDTQLDINEPNTPGELWIKGPSIFKEYYKNPDATEETFHEDGWFKTGDMFYRDENFNFFFCDRIKLLLKYNSYQISPVEVENVIRKHPGVLDVAVTGILDAESGDLPVACVVRRNGYNVTSREIKELVKETLSDSKQLRGGVVFLDEIPMTASTKVHRQKLKAMVLTLNLE</sequence>
<reference evidence="7 8" key="1">
    <citation type="submission" date="2023-11" db="EMBL/GenBank/DDBJ databases">
        <authorList>
            <person name="Okamura Y."/>
        </authorList>
    </citation>
    <scope>NUCLEOTIDE SEQUENCE [LARGE SCALE GENOMIC DNA]</scope>
</reference>
<dbReference type="InterPro" id="IPR020845">
    <property type="entry name" value="AMP-binding_CS"/>
</dbReference>
<name>A0AAV1J125_9NEOP</name>
<keyword evidence="4" id="KW-0576">Peroxisome</keyword>
<feature type="domain" description="AMP-binding enzyme C-terminal" evidence="6">
    <location>
        <begin position="457"/>
        <end position="533"/>
    </location>
</feature>
<dbReference type="PANTHER" id="PTHR24096:SF149">
    <property type="entry name" value="AMP-BINDING DOMAIN-CONTAINING PROTEIN-RELATED"/>
    <property type="match status" value="1"/>
</dbReference>
<dbReference type="Gene3D" id="3.40.50.12780">
    <property type="entry name" value="N-terminal domain of ligase-like"/>
    <property type="match status" value="1"/>
</dbReference>
<dbReference type="InterPro" id="IPR042099">
    <property type="entry name" value="ANL_N_sf"/>
</dbReference>
<dbReference type="InterPro" id="IPR025110">
    <property type="entry name" value="AMP-bd_C"/>
</dbReference>
<evidence type="ECO:0000256" key="3">
    <source>
        <dbReference type="ARBA" id="ARBA00022598"/>
    </source>
</evidence>
<dbReference type="InterPro" id="IPR045851">
    <property type="entry name" value="AMP-bd_C_sf"/>
</dbReference>
<evidence type="ECO:0008006" key="9">
    <source>
        <dbReference type="Google" id="ProtNLM"/>
    </source>
</evidence>
<protein>
    <recommendedName>
        <fullName evidence="9">Luciferase</fullName>
    </recommendedName>
</protein>
<dbReference type="GO" id="GO:0005777">
    <property type="term" value="C:peroxisome"/>
    <property type="evidence" value="ECO:0007669"/>
    <property type="project" value="UniProtKB-SubCell"/>
</dbReference>
<dbReference type="Pfam" id="PF00501">
    <property type="entry name" value="AMP-binding"/>
    <property type="match status" value="1"/>
</dbReference>
<comment type="caution">
    <text evidence="7">The sequence shown here is derived from an EMBL/GenBank/DDBJ whole genome shotgun (WGS) entry which is preliminary data.</text>
</comment>
<dbReference type="EMBL" id="CAVLEF010000002">
    <property type="protein sequence ID" value="CAK1541689.1"/>
    <property type="molecule type" value="Genomic_DNA"/>
</dbReference>
<evidence type="ECO:0000256" key="1">
    <source>
        <dbReference type="ARBA" id="ARBA00004275"/>
    </source>
</evidence>
<dbReference type="Pfam" id="PF13193">
    <property type="entry name" value="AMP-binding_C"/>
    <property type="match status" value="1"/>
</dbReference>
<gene>
    <name evidence="7" type="ORF">LNINA_LOCUS1648</name>
</gene>
<comment type="subcellular location">
    <subcellularLocation>
        <location evidence="1">Peroxisome</location>
    </subcellularLocation>
</comment>
<feature type="domain" description="AMP-dependent synthetase/ligase" evidence="5">
    <location>
        <begin position="41"/>
        <end position="406"/>
    </location>
</feature>
<dbReference type="InterPro" id="IPR000873">
    <property type="entry name" value="AMP-dep_synth/lig_dom"/>
</dbReference>
<proteinExistence type="inferred from homology"/>
<dbReference type="GO" id="GO:0016405">
    <property type="term" value="F:CoA-ligase activity"/>
    <property type="evidence" value="ECO:0007669"/>
    <property type="project" value="TreeGrafter"/>
</dbReference>
<accession>A0AAV1J125</accession>
<evidence type="ECO:0000256" key="4">
    <source>
        <dbReference type="ARBA" id="ARBA00023140"/>
    </source>
</evidence>
<dbReference type="PROSITE" id="PS00455">
    <property type="entry name" value="AMP_BINDING"/>
    <property type="match status" value="1"/>
</dbReference>
<evidence type="ECO:0000259" key="6">
    <source>
        <dbReference type="Pfam" id="PF13193"/>
    </source>
</evidence>
<evidence type="ECO:0000256" key="2">
    <source>
        <dbReference type="ARBA" id="ARBA00006432"/>
    </source>
</evidence>
<evidence type="ECO:0000313" key="7">
    <source>
        <dbReference type="EMBL" id="CAK1541689.1"/>
    </source>
</evidence>
<keyword evidence="8" id="KW-1185">Reference proteome</keyword>
<dbReference type="FunFam" id="3.30.300.30:FF:000007">
    <property type="entry name" value="4-coumarate--CoA ligase 2"/>
    <property type="match status" value="1"/>
</dbReference>
<organism evidence="7 8">
    <name type="scientific">Leptosia nina</name>
    <dbReference type="NCBI Taxonomy" id="320188"/>
    <lineage>
        <taxon>Eukaryota</taxon>
        <taxon>Metazoa</taxon>
        <taxon>Ecdysozoa</taxon>
        <taxon>Arthropoda</taxon>
        <taxon>Hexapoda</taxon>
        <taxon>Insecta</taxon>
        <taxon>Pterygota</taxon>
        <taxon>Neoptera</taxon>
        <taxon>Endopterygota</taxon>
        <taxon>Lepidoptera</taxon>
        <taxon>Glossata</taxon>
        <taxon>Ditrysia</taxon>
        <taxon>Papilionoidea</taxon>
        <taxon>Pieridae</taxon>
        <taxon>Pierinae</taxon>
        <taxon>Leptosia</taxon>
    </lineage>
</organism>
<dbReference type="PANTHER" id="PTHR24096">
    <property type="entry name" value="LONG-CHAIN-FATTY-ACID--COA LIGASE"/>
    <property type="match status" value="1"/>
</dbReference>
<dbReference type="Proteomes" id="UP001497472">
    <property type="component" value="Unassembled WGS sequence"/>
</dbReference>
<dbReference type="SUPFAM" id="SSF56801">
    <property type="entry name" value="Acetyl-CoA synthetase-like"/>
    <property type="match status" value="1"/>
</dbReference>
<dbReference type="AlphaFoldDB" id="A0AAV1J125"/>
<comment type="similarity">
    <text evidence="2">Belongs to the ATP-dependent AMP-binding enzyme family.</text>
</comment>